<dbReference type="Pfam" id="PF07963">
    <property type="entry name" value="N_methyl"/>
    <property type="match status" value="1"/>
</dbReference>
<dbReference type="Proteomes" id="UP000034665">
    <property type="component" value="Unassembled WGS sequence"/>
</dbReference>
<evidence type="ECO:0000256" key="2">
    <source>
        <dbReference type="ARBA" id="ARBA00022481"/>
    </source>
</evidence>
<proteinExistence type="predicted"/>
<name>A0A0G0RGF7_9BACT</name>
<dbReference type="PROSITE" id="PS00409">
    <property type="entry name" value="PROKAR_NTER_METHYL"/>
    <property type="match status" value="1"/>
</dbReference>
<dbReference type="GO" id="GO:0015627">
    <property type="term" value="C:type II protein secretion system complex"/>
    <property type="evidence" value="ECO:0007669"/>
    <property type="project" value="InterPro"/>
</dbReference>
<dbReference type="InterPro" id="IPR012902">
    <property type="entry name" value="N_methyl_site"/>
</dbReference>
<gene>
    <name evidence="7" type="ORF">UT41_C0001G0266</name>
</gene>
<dbReference type="EMBL" id="LBWR01000001">
    <property type="protein sequence ID" value="KKR12722.1"/>
    <property type="molecule type" value="Genomic_DNA"/>
</dbReference>
<evidence type="ECO:0000256" key="6">
    <source>
        <dbReference type="SAM" id="Phobius"/>
    </source>
</evidence>
<dbReference type="PANTHER" id="PTHR30093">
    <property type="entry name" value="GENERAL SECRETION PATHWAY PROTEIN G"/>
    <property type="match status" value="1"/>
</dbReference>
<protein>
    <submittedName>
        <fullName evidence="7">Fimbrial protein pilin</fullName>
    </submittedName>
</protein>
<evidence type="ECO:0000256" key="1">
    <source>
        <dbReference type="ARBA" id="ARBA00004167"/>
    </source>
</evidence>
<comment type="caution">
    <text evidence="7">The sequence shown here is derived from an EMBL/GenBank/DDBJ whole genome shotgun (WGS) entry which is preliminary data.</text>
</comment>
<comment type="subcellular location">
    <subcellularLocation>
        <location evidence="1">Membrane</location>
        <topology evidence="1">Single-pass membrane protein</topology>
    </subcellularLocation>
</comment>
<dbReference type="AlphaFoldDB" id="A0A0G0RGF7"/>
<keyword evidence="4 6" id="KW-1133">Transmembrane helix</keyword>
<dbReference type="Gene3D" id="3.30.700.10">
    <property type="entry name" value="Glycoprotein, Type 4 Pilin"/>
    <property type="match status" value="1"/>
</dbReference>
<evidence type="ECO:0000256" key="3">
    <source>
        <dbReference type="ARBA" id="ARBA00022692"/>
    </source>
</evidence>
<reference evidence="7 8" key="1">
    <citation type="journal article" date="2015" name="Nature">
        <title>rRNA introns, odd ribosomes, and small enigmatic genomes across a large radiation of phyla.</title>
        <authorList>
            <person name="Brown C.T."/>
            <person name="Hug L.A."/>
            <person name="Thomas B.C."/>
            <person name="Sharon I."/>
            <person name="Castelle C.J."/>
            <person name="Singh A."/>
            <person name="Wilkins M.J."/>
            <person name="Williams K.H."/>
            <person name="Banfield J.F."/>
        </authorList>
    </citation>
    <scope>NUCLEOTIDE SEQUENCE [LARGE SCALE GENOMIC DNA]</scope>
</reference>
<dbReference type="PRINTS" id="PR00813">
    <property type="entry name" value="BCTERIALGSPG"/>
</dbReference>
<keyword evidence="2" id="KW-0488">Methylation</keyword>
<dbReference type="GO" id="GO:0015628">
    <property type="term" value="P:protein secretion by the type II secretion system"/>
    <property type="evidence" value="ECO:0007669"/>
    <property type="project" value="InterPro"/>
</dbReference>
<feature type="transmembrane region" description="Helical" evidence="6">
    <location>
        <begin position="12"/>
        <end position="36"/>
    </location>
</feature>
<dbReference type="GO" id="GO:0016020">
    <property type="term" value="C:membrane"/>
    <property type="evidence" value="ECO:0007669"/>
    <property type="project" value="UniProtKB-SubCell"/>
</dbReference>
<keyword evidence="5 6" id="KW-0472">Membrane</keyword>
<dbReference type="SUPFAM" id="SSF54523">
    <property type="entry name" value="Pili subunits"/>
    <property type="match status" value="1"/>
</dbReference>
<evidence type="ECO:0000256" key="5">
    <source>
        <dbReference type="ARBA" id="ARBA00023136"/>
    </source>
</evidence>
<sequence length="141" mass="14987">MKSQLSQKGFTLVEMLIVIAIIAILASVSLVSVGGVRKSARDTKRVSDISKIQQQLEVFYSINGAYPATAAFATFTTDANFNDPLNVAYSYGAYSNNQKYVLGAIMEGGTAAMNEASELDDDPSSTGITCADESFGYCIGN</sequence>
<evidence type="ECO:0000313" key="7">
    <source>
        <dbReference type="EMBL" id="KKR12722.1"/>
    </source>
</evidence>
<dbReference type="InterPro" id="IPR000983">
    <property type="entry name" value="Bac_GSPG_pilin"/>
</dbReference>
<evidence type="ECO:0000313" key="8">
    <source>
        <dbReference type="Proteomes" id="UP000034665"/>
    </source>
</evidence>
<dbReference type="STRING" id="1619013.UT41_C0001G0266"/>
<evidence type="ECO:0000256" key="4">
    <source>
        <dbReference type="ARBA" id="ARBA00022989"/>
    </source>
</evidence>
<accession>A0A0G0RGF7</accession>
<dbReference type="InterPro" id="IPR045584">
    <property type="entry name" value="Pilin-like"/>
</dbReference>
<organism evidence="7 8">
    <name type="scientific">Candidatus Wolfebacteria bacterium GW2011_GWC2_39_22</name>
    <dbReference type="NCBI Taxonomy" id="1619013"/>
    <lineage>
        <taxon>Bacteria</taxon>
        <taxon>Candidatus Wolfeibacteriota</taxon>
    </lineage>
</organism>
<keyword evidence="3 6" id="KW-0812">Transmembrane</keyword>
<dbReference type="NCBIfam" id="TIGR02532">
    <property type="entry name" value="IV_pilin_GFxxxE"/>
    <property type="match status" value="1"/>
</dbReference>
<dbReference type="PANTHER" id="PTHR30093:SF44">
    <property type="entry name" value="TYPE II SECRETION SYSTEM CORE PROTEIN G"/>
    <property type="match status" value="1"/>
</dbReference>